<evidence type="ECO:0000256" key="1">
    <source>
        <dbReference type="SAM" id="MobiDB-lite"/>
    </source>
</evidence>
<keyword evidence="3" id="KW-1185">Reference proteome</keyword>
<proteinExistence type="predicted"/>
<feature type="region of interest" description="Disordered" evidence="1">
    <location>
        <begin position="1"/>
        <end position="30"/>
    </location>
</feature>
<feature type="compositionally biased region" description="Basic and acidic residues" evidence="1">
    <location>
        <begin position="1"/>
        <end position="10"/>
    </location>
</feature>
<dbReference type="AlphaFoldDB" id="A0A4C1Y819"/>
<name>A0A4C1Y819_EUMVA</name>
<dbReference type="EMBL" id="BGZK01001082">
    <property type="protein sequence ID" value="GBP70687.1"/>
    <property type="molecule type" value="Genomic_DNA"/>
</dbReference>
<protein>
    <submittedName>
        <fullName evidence="2">Uncharacterized protein</fullName>
    </submittedName>
</protein>
<organism evidence="2 3">
    <name type="scientific">Eumeta variegata</name>
    <name type="common">Bagworm moth</name>
    <name type="synonym">Eumeta japonica</name>
    <dbReference type="NCBI Taxonomy" id="151549"/>
    <lineage>
        <taxon>Eukaryota</taxon>
        <taxon>Metazoa</taxon>
        <taxon>Ecdysozoa</taxon>
        <taxon>Arthropoda</taxon>
        <taxon>Hexapoda</taxon>
        <taxon>Insecta</taxon>
        <taxon>Pterygota</taxon>
        <taxon>Neoptera</taxon>
        <taxon>Endopterygota</taxon>
        <taxon>Lepidoptera</taxon>
        <taxon>Glossata</taxon>
        <taxon>Ditrysia</taxon>
        <taxon>Tineoidea</taxon>
        <taxon>Psychidae</taxon>
        <taxon>Oiketicinae</taxon>
        <taxon>Eumeta</taxon>
    </lineage>
</organism>
<evidence type="ECO:0000313" key="2">
    <source>
        <dbReference type="EMBL" id="GBP70687.1"/>
    </source>
</evidence>
<reference evidence="2 3" key="1">
    <citation type="journal article" date="2019" name="Commun. Biol.">
        <title>The bagworm genome reveals a unique fibroin gene that provides high tensile strength.</title>
        <authorList>
            <person name="Kono N."/>
            <person name="Nakamura H."/>
            <person name="Ohtoshi R."/>
            <person name="Tomita M."/>
            <person name="Numata K."/>
            <person name="Arakawa K."/>
        </authorList>
    </citation>
    <scope>NUCLEOTIDE SEQUENCE [LARGE SCALE GENOMIC DNA]</scope>
</reference>
<accession>A0A4C1Y819</accession>
<comment type="caution">
    <text evidence="2">The sequence shown here is derived from an EMBL/GenBank/DDBJ whole genome shotgun (WGS) entry which is preliminary data.</text>
</comment>
<feature type="compositionally biased region" description="Low complexity" evidence="1">
    <location>
        <begin position="11"/>
        <end position="30"/>
    </location>
</feature>
<sequence length="78" mass="8460">MTFSTGDHKPSGPATRAPPAGAAAAGGARASRYGNRDSFVLRFAWRHVAARQCADIRIKCLGSAIRRRPTPNELFRVH</sequence>
<gene>
    <name evidence="2" type="ORF">EVAR_88862_1</name>
</gene>
<evidence type="ECO:0000313" key="3">
    <source>
        <dbReference type="Proteomes" id="UP000299102"/>
    </source>
</evidence>
<dbReference type="Proteomes" id="UP000299102">
    <property type="component" value="Unassembled WGS sequence"/>
</dbReference>